<proteinExistence type="inferred from homology"/>
<sequence length="652" mass="72670">MSAIDTLSNEFQEKLRRRPENRSLRETLQHLTHLRTGQDETITTTLESLKDDFEKLEAEGLWQKSPETERLLQDLVYEVARLHPAQKRMPAEVSSNNPSAEAAGSAEQPTPIPVPPPLSTPLLPLSSFNTTVLPLELIEALNQTYFLHLLATEPEKILPPGKSLLSVMIHPNAQTQEDPMASLKNRVEDLVHKAFWDEAFESLSNPTPAVEMPRLKRLYEDLHTALVTLLPSDHPVLVTLASPLSPTSAPLRSAVSHLREVLDALKQRCAPARDAYIDALIVKLDDPLPSSLPQLVVETVRDILKLAEGMKEDLSQFVLGTMGEKQLREVISAQAKTRERELVHSLWDPESVRTLWKEWLIELDPAALSIAQPPPDEKRWVVRLMQALGTPHAISCNIPTRSGEIQPSGEIRPLSETSTDLPLSSSNTLPPPLFFVTPTLLQIQNFLQALVIAASLRSLIRLPPAAAQTDGDPSKNESPEHTFTQRVWILLKSEIEGEPDADGTKLVHLADEIIRTRRSFGGPVNEEEENRLRTAVDRTLRTSDPVFTLLSKRLVNALTERLLVAPEPQGAGAVPFRLQAGKDTHKKPHMWLSPATHQDETEVLREKRTERSLLVKGFEDGVLVDAATDVLVKLRGCVEWTEDVWGDVIKGD</sequence>
<keyword evidence="4" id="KW-1185">Reference proteome</keyword>
<dbReference type="Pfam" id="PF05794">
    <property type="entry name" value="Tcp11"/>
    <property type="match status" value="1"/>
</dbReference>
<accession>A0ABP1DKC4</accession>
<feature type="region of interest" description="Disordered" evidence="2">
    <location>
        <begin position="398"/>
        <end position="423"/>
    </location>
</feature>
<gene>
    <name evidence="3" type="ORF">GFSPODELE1_LOCUS6361</name>
</gene>
<feature type="region of interest" description="Disordered" evidence="2">
    <location>
        <begin position="1"/>
        <end position="22"/>
    </location>
</feature>
<feature type="compositionally biased region" description="Basic and acidic residues" evidence="2">
    <location>
        <begin position="11"/>
        <end position="22"/>
    </location>
</feature>
<dbReference type="PANTHER" id="PTHR12832">
    <property type="entry name" value="TESTIS-SPECIFIC PROTEIN PBS13 T-COMPLEX 11"/>
    <property type="match status" value="1"/>
</dbReference>
<reference evidence="4" key="1">
    <citation type="submission" date="2024-04" db="EMBL/GenBank/DDBJ databases">
        <authorList>
            <person name="Shaw F."/>
            <person name="Minotto A."/>
        </authorList>
    </citation>
    <scope>NUCLEOTIDE SEQUENCE [LARGE SCALE GENOMIC DNA]</scope>
</reference>
<organism evidence="3 4">
    <name type="scientific">Somion occarium</name>
    <dbReference type="NCBI Taxonomy" id="3059160"/>
    <lineage>
        <taxon>Eukaryota</taxon>
        <taxon>Fungi</taxon>
        <taxon>Dikarya</taxon>
        <taxon>Basidiomycota</taxon>
        <taxon>Agaricomycotina</taxon>
        <taxon>Agaricomycetes</taxon>
        <taxon>Polyporales</taxon>
        <taxon>Cerrenaceae</taxon>
        <taxon>Somion</taxon>
    </lineage>
</organism>
<name>A0ABP1DKC4_9APHY</name>
<evidence type="ECO:0000256" key="2">
    <source>
        <dbReference type="SAM" id="MobiDB-lite"/>
    </source>
</evidence>
<dbReference type="EMBL" id="OZ037947">
    <property type="protein sequence ID" value="CAL1707429.1"/>
    <property type="molecule type" value="Genomic_DNA"/>
</dbReference>
<evidence type="ECO:0000256" key="1">
    <source>
        <dbReference type="ARBA" id="ARBA00010954"/>
    </source>
</evidence>
<evidence type="ECO:0000313" key="3">
    <source>
        <dbReference type="EMBL" id="CAL1707429.1"/>
    </source>
</evidence>
<dbReference type="InterPro" id="IPR008862">
    <property type="entry name" value="Tcp11"/>
</dbReference>
<dbReference type="Proteomes" id="UP001497453">
    <property type="component" value="Chromosome 4"/>
</dbReference>
<protein>
    <submittedName>
        <fullName evidence="3">Uncharacterized protein</fullName>
    </submittedName>
</protein>
<dbReference type="PANTHER" id="PTHR12832:SF11">
    <property type="entry name" value="LD23868P"/>
    <property type="match status" value="1"/>
</dbReference>
<comment type="similarity">
    <text evidence="1">Belongs to the TCP11 family.</text>
</comment>
<evidence type="ECO:0000313" key="4">
    <source>
        <dbReference type="Proteomes" id="UP001497453"/>
    </source>
</evidence>
<feature type="compositionally biased region" description="Polar residues" evidence="2">
    <location>
        <begin position="1"/>
        <end position="10"/>
    </location>
</feature>
<feature type="region of interest" description="Disordered" evidence="2">
    <location>
        <begin position="86"/>
        <end position="115"/>
    </location>
</feature>